<organism evidence="2">
    <name type="scientific">Laccaria bicolor (strain S238N-H82 / ATCC MYA-4686)</name>
    <name type="common">Bicoloured deceiver</name>
    <name type="synonym">Laccaria laccata var. bicolor</name>
    <dbReference type="NCBI Taxonomy" id="486041"/>
    <lineage>
        <taxon>Eukaryota</taxon>
        <taxon>Fungi</taxon>
        <taxon>Dikarya</taxon>
        <taxon>Basidiomycota</taxon>
        <taxon>Agaricomycotina</taxon>
        <taxon>Agaricomycetes</taxon>
        <taxon>Agaricomycetidae</taxon>
        <taxon>Agaricales</taxon>
        <taxon>Agaricineae</taxon>
        <taxon>Hydnangiaceae</taxon>
        <taxon>Laccaria</taxon>
    </lineage>
</organism>
<keyword evidence="2" id="KW-1185">Reference proteome</keyword>
<reference evidence="1 2" key="1">
    <citation type="journal article" date="2008" name="Nature">
        <title>The genome of Laccaria bicolor provides insights into mycorrhizal symbiosis.</title>
        <authorList>
            <person name="Martin F."/>
            <person name="Aerts A."/>
            <person name="Ahren D."/>
            <person name="Brun A."/>
            <person name="Danchin E.G.J."/>
            <person name="Duchaussoy F."/>
            <person name="Gibon J."/>
            <person name="Kohler A."/>
            <person name="Lindquist E."/>
            <person name="Pereda V."/>
            <person name="Salamov A."/>
            <person name="Shapiro H.J."/>
            <person name="Wuyts J."/>
            <person name="Blaudez D."/>
            <person name="Buee M."/>
            <person name="Brokstein P."/>
            <person name="Canbaeck B."/>
            <person name="Cohen D."/>
            <person name="Courty P.E."/>
            <person name="Coutinho P.M."/>
            <person name="Delaruelle C."/>
            <person name="Detter J.C."/>
            <person name="Deveau A."/>
            <person name="DiFazio S."/>
            <person name="Duplessis S."/>
            <person name="Fraissinet-Tachet L."/>
            <person name="Lucic E."/>
            <person name="Frey-Klett P."/>
            <person name="Fourrey C."/>
            <person name="Feussner I."/>
            <person name="Gay G."/>
            <person name="Grimwood J."/>
            <person name="Hoegger P.J."/>
            <person name="Jain P."/>
            <person name="Kilaru S."/>
            <person name="Labbe J."/>
            <person name="Lin Y.C."/>
            <person name="Legue V."/>
            <person name="Le Tacon F."/>
            <person name="Marmeisse R."/>
            <person name="Melayah D."/>
            <person name="Montanini B."/>
            <person name="Muratet M."/>
            <person name="Nehls U."/>
            <person name="Niculita-Hirzel H."/>
            <person name="Oudot-Le Secq M.P."/>
            <person name="Peter M."/>
            <person name="Quesneville H."/>
            <person name="Rajashekar B."/>
            <person name="Reich M."/>
            <person name="Rouhier N."/>
            <person name="Schmutz J."/>
            <person name="Yin T."/>
            <person name="Chalot M."/>
            <person name="Henrissat B."/>
            <person name="Kuees U."/>
            <person name="Lucas S."/>
            <person name="Van de Peer Y."/>
            <person name="Podila G.K."/>
            <person name="Polle A."/>
            <person name="Pukkila P.J."/>
            <person name="Richardson P.M."/>
            <person name="Rouze P."/>
            <person name="Sanders I.R."/>
            <person name="Stajich J.E."/>
            <person name="Tunlid A."/>
            <person name="Tuskan G."/>
            <person name="Grigoriev I.V."/>
        </authorList>
    </citation>
    <scope>NUCLEOTIDE SEQUENCE [LARGE SCALE GENOMIC DNA]</scope>
    <source>
        <strain evidence="2">S238N-H82 / ATCC MYA-4686</strain>
    </source>
</reference>
<gene>
    <name evidence="1" type="ORF">LACBIDRAFT_324439</name>
</gene>
<name>B0D1T8_LACBS</name>
<dbReference type="KEGG" id="lbc:LACBIDRAFT_324439"/>
<dbReference type="EMBL" id="DS547095">
    <property type="protein sequence ID" value="EDR11701.1"/>
    <property type="molecule type" value="Genomic_DNA"/>
</dbReference>
<dbReference type="STRING" id="486041.B0D1T8"/>
<dbReference type="Proteomes" id="UP000001194">
    <property type="component" value="Unassembled WGS sequence"/>
</dbReference>
<evidence type="ECO:0000313" key="1">
    <source>
        <dbReference type="EMBL" id="EDR11701.1"/>
    </source>
</evidence>
<accession>B0D1T8</accession>
<proteinExistence type="predicted"/>
<protein>
    <submittedName>
        <fullName evidence="1">Predicted protein</fullName>
    </submittedName>
</protein>
<dbReference type="OrthoDB" id="2013972at2759"/>
<dbReference type="GeneID" id="6073535"/>
<dbReference type="InParanoid" id="B0D1T8"/>
<evidence type="ECO:0000313" key="2">
    <source>
        <dbReference type="Proteomes" id="UP000001194"/>
    </source>
</evidence>
<sequence>MDSFTQCQGSMIGGIANFPRMEEEGCSLRHWVSSHYTSVFVRAALRLTGHRYNFKLTHFPCGSENRLCRSHAHTQPTSTAPIRLEFDPSMPIKASDYVFPPSPTTILGRSWGIGNEQWKSKVLKVYPIGRSVARRKGSEALKYDYDEYVVVVGFAGACAVDAPCTSTSESQTTVRGAPSPGRFDAAFVFFVSSLTLSVPASALPSPKTHKTKTKTQLHFCNYKHTNTRSIHLRAQSFSSQSKSSTQTRPIPNLLILPTFVVTSDRWTGELLRRLNTTDSPTFHGHGTSPPHKYFTLNVKSGYGAKVTGYDRPETTTPLRLCTFDLIRMSCVTLCVPTDSWAQVFEKVYRVLAYSPQVDDRRYHHLPAPTKVKRYGLLCGVALGQLHVSSTERFYSFTLYGGNS</sequence>
<dbReference type="AlphaFoldDB" id="B0D1T8"/>
<dbReference type="RefSeq" id="XP_001877598.1">
    <property type="nucleotide sequence ID" value="XM_001877563.1"/>
</dbReference>
<dbReference type="HOGENOM" id="CLU_683465_0_0_1"/>